<dbReference type="RefSeq" id="WP_146810375.1">
    <property type="nucleotide sequence ID" value="NZ_BJXX01000116.1"/>
</dbReference>
<dbReference type="GO" id="GO:0005524">
    <property type="term" value="F:ATP binding"/>
    <property type="evidence" value="ECO:0007669"/>
    <property type="project" value="UniProtKB-KW"/>
</dbReference>
<dbReference type="InterPro" id="IPR003812">
    <property type="entry name" value="Fido"/>
</dbReference>
<dbReference type="SUPFAM" id="SSF140931">
    <property type="entry name" value="Fic-like"/>
    <property type="match status" value="1"/>
</dbReference>
<keyword evidence="4" id="KW-0131">Cell cycle</keyword>
<dbReference type="EMBL" id="BJXX01000116">
    <property type="protein sequence ID" value="GEN35080.1"/>
    <property type="molecule type" value="Genomic_DNA"/>
</dbReference>
<dbReference type="InterPro" id="IPR036597">
    <property type="entry name" value="Fido-like_dom_sf"/>
</dbReference>
<keyword evidence="2" id="KW-0067">ATP-binding</keyword>
<proteinExistence type="predicted"/>
<feature type="domain" description="Fido" evidence="3">
    <location>
        <begin position="109"/>
        <end position="266"/>
    </location>
</feature>
<feature type="active site" evidence="1">
    <location>
        <position position="197"/>
    </location>
</feature>
<evidence type="ECO:0000259" key="3">
    <source>
        <dbReference type="PROSITE" id="PS51459"/>
    </source>
</evidence>
<protein>
    <submittedName>
        <fullName evidence="4">Cell division protein Fic</fullName>
    </submittedName>
</protein>
<dbReference type="Proteomes" id="UP000321157">
    <property type="component" value="Unassembled WGS sequence"/>
</dbReference>
<feature type="binding site" evidence="2">
    <location>
        <begin position="201"/>
        <end position="208"/>
    </location>
    <ligand>
        <name>ATP</name>
        <dbReference type="ChEBI" id="CHEBI:30616"/>
    </ligand>
</feature>
<reference evidence="4 5" key="1">
    <citation type="submission" date="2019-07" db="EMBL/GenBank/DDBJ databases">
        <title>Whole genome shotgun sequence of Aneurinibacillus danicus NBRC 102444.</title>
        <authorList>
            <person name="Hosoyama A."/>
            <person name="Uohara A."/>
            <person name="Ohji S."/>
            <person name="Ichikawa N."/>
        </authorList>
    </citation>
    <scope>NUCLEOTIDE SEQUENCE [LARGE SCALE GENOMIC DNA]</scope>
    <source>
        <strain evidence="4 5">NBRC 102444</strain>
    </source>
</reference>
<dbReference type="PANTHER" id="PTHR13504">
    <property type="entry name" value="FIDO DOMAIN-CONTAINING PROTEIN DDB_G0283145"/>
    <property type="match status" value="1"/>
</dbReference>
<dbReference type="PROSITE" id="PS51459">
    <property type="entry name" value="FIDO"/>
    <property type="match status" value="1"/>
</dbReference>
<evidence type="ECO:0000256" key="1">
    <source>
        <dbReference type="PIRSR" id="PIRSR640198-1"/>
    </source>
</evidence>
<evidence type="ECO:0000313" key="4">
    <source>
        <dbReference type="EMBL" id="GEN35080.1"/>
    </source>
</evidence>
<name>A0A511V875_9BACL</name>
<keyword evidence="5" id="KW-1185">Reference proteome</keyword>
<dbReference type="PANTHER" id="PTHR13504:SF38">
    <property type="entry name" value="FIDO DOMAIN-CONTAINING PROTEIN"/>
    <property type="match status" value="1"/>
</dbReference>
<sequence>MSSFNNSFLHNHLVINSNLLRLISDISIYKGKQSLYEQQSPQVLRKLQEVATIQSTESSNRIEGIVIRNQRLKEIMAEKTTPQNRSENEVAAYRSVLSLIHSSASDIMIRPSVIRQLHQMLYSFSPGEGGKWKFNDHEITEKHPDGTVHVRFKPTPAILTDEAMNNLCKNFSLAMEEKNPHELIIIAAFILDFLCIHPFRDGNGRMARLLTLLCLYQAGYNVGRFISLEKIIEETKDSYYDTLYKSSIGWHEGQHNILPWLEYFLGTILKAYREFESRVGVIASTRGQKTERVREMVMSFIVPFQVREIEERCPDIKRPTINAVLKAMSDEGIIERVGFGPGTRWKVK</sequence>
<dbReference type="Pfam" id="PF02661">
    <property type="entry name" value="Fic"/>
    <property type="match status" value="1"/>
</dbReference>
<dbReference type="InterPro" id="IPR040198">
    <property type="entry name" value="Fido_containing"/>
</dbReference>
<evidence type="ECO:0000313" key="5">
    <source>
        <dbReference type="Proteomes" id="UP000321157"/>
    </source>
</evidence>
<dbReference type="Gene3D" id="1.10.3290.10">
    <property type="entry name" value="Fido-like domain"/>
    <property type="match status" value="1"/>
</dbReference>
<comment type="caution">
    <text evidence="4">The sequence shown here is derived from an EMBL/GenBank/DDBJ whole genome shotgun (WGS) entry which is preliminary data.</text>
</comment>
<organism evidence="4 5">
    <name type="scientific">Aneurinibacillus danicus</name>
    <dbReference type="NCBI Taxonomy" id="267746"/>
    <lineage>
        <taxon>Bacteria</taxon>
        <taxon>Bacillati</taxon>
        <taxon>Bacillota</taxon>
        <taxon>Bacilli</taxon>
        <taxon>Bacillales</taxon>
        <taxon>Paenibacillaceae</taxon>
        <taxon>Aneurinibacillus group</taxon>
        <taxon>Aneurinibacillus</taxon>
    </lineage>
</organism>
<feature type="binding site" evidence="2">
    <location>
        <begin position="239"/>
        <end position="240"/>
    </location>
    <ligand>
        <name>ATP</name>
        <dbReference type="ChEBI" id="CHEBI:30616"/>
    </ligand>
</feature>
<evidence type="ECO:0000256" key="2">
    <source>
        <dbReference type="PIRSR" id="PIRSR640198-2"/>
    </source>
</evidence>
<keyword evidence="2" id="KW-0547">Nucleotide-binding</keyword>
<accession>A0A511V875</accession>
<dbReference type="GO" id="GO:0051301">
    <property type="term" value="P:cell division"/>
    <property type="evidence" value="ECO:0007669"/>
    <property type="project" value="UniProtKB-KW"/>
</dbReference>
<gene>
    <name evidence="4" type="ORF">ADA01nite_25400</name>
</gene>
<dbReference type="OrthoDB" id="9813719at2"/>
<keyword evidence="4" id="KW-0132">Cell division</keyword>
<dbReference type="AlphaFoldDB" id="A0A511V875"/>